<gene>
    <name evidence="1" type="ORF">V6N12_069218</name>
</gene>
<organism evidence="1 2">
    <name type="scientific">Hibiscus sabdariffa</name>
    <name type="common">roselle</name>
    <dbReference type="NCBI Taxonomy" id="183260"/>
    <lineage>
        <taxon>Eukaryota</taxon>
        <taxon>Viridiplantae</taxon>
        <taxon>Streptophyta</taxon>
        <taxon>Embryophyta</taxon>
        <taxon>Tracheophyta</taxon>
        <taxon>Spermatophyta</taxon>
        <taxon>Magnoliopsida</taxon>
        <taxon>eudicotyledons</taxon>
        <taxon>Gunneridae</taxon>
        <taxon>Pentapetalae</taxon>
        <taxon>rosids</taxon>
        <taxon>malvids</taxon>
        <taxon>Malvales</taxon>
        <taxon>Malvaceae</taxon>
        <taxon>Malvoideae</taxon>
        <taxon>Hibiscus</taxon>
    </lineage>
</organism>
<keyword evidence="2" id="KW-1185">Reference proteome</keyword>
<evidence type="ECO:0000313" key="2">
    <source>
        <dbReference type="Proteomes" id="UP001472677"/>
    </source>
</evidence>
<dbReference type="Proteomes" id="UP001472677">
    <property type="component" value="Unassembled WGS sequence"/>
</dbReference>
<reference evidence="1 2" key="1">
    <citation type="journal article" date="2024" name="G3 (Bethesda)">
        <title>Genome assembly of Hibiscus sabdariffa L. provides insights into metabolisms of medicinal natural products.</title>
        <authorList>
            <person name="Kim T."/>
        </authorList>
    </citation>
    <scope>NUCLEOTIDE SEQUENCE [LARGE SCALE GENOMIC DNA]</scope>
    <source>
        <strain evidence="1">TK-2024</strain>
        <tissue evidence="1">Old leaves</tissue>
    </source>
</reference>
<dbReference type="EMBL" id="JBBPBM010000006">
    <property type="protein sequence ID" value="KAK8578874.1"/>
    <property type="molecule type" value="Genomic_DNA"/>
</dbReference>
<sequence>MSVSRQMSFLLISRSFLSELLQYNFLPLGPAAFGFCQGRSVLGSLPEITNKLATDTPNGVKIVLNHRASRHLSIGCQKLALGGYFCILEVPGLLALRSFHINMYNRPPIRGVKDLRENTKQQDALPNSEVVPAEIFVEAGPVVSAEASPLSLS</sequence>
<evidence type="ECO:0000313" key="1">
    <source>
        <dbReference type="EMBL" id="KAK8578874.1"/>
    </source>
</evidence>
<comment type="caution">
    <text evidence="1">The sequence shown here is derived from an EMBL/GenBank/DDBJ whole genome shotgun (WGS) entry which is preliminary data.</text>
</comment>
<name>A0ABR2FDN5_9ROSI</name>
<accession>A0ABR2FDN5</accession>
<protein>
    <submittedName>
        <fullName evidence="1">Uncharacterized protein</fullName>
    </submittedName>
</protein>
<proteinExistence type="predicted"/>